<name>A0A6J4UEQ8_9ACTN</name>
<feature type="region of interest" description="Disordered" evidence="1">
    <location>
        <begin position="1"/>
        <end position="207"/>
    </location>
</feature>
<feature type="compositionally biased region" description="Basic residues" evidence="1">
    <location>
        <begin position="141"/>
        <end position="160"/>
    </location>
</feature>
<protein>
    <submittedName>
        <fullName evidence="2">Uncharacterized protein</fullName>
    </submittedName>
</protein>
<organism evidence="2">
    <name type="scientific">uncultured Thermoleophilia bacterium</name>
    <dbReference type="NCBI Taxonomy" id="1497501"/>
    <lineage>
        <taxon>Bacteria</taxon>
        <taxon>Bacillati</taxon>
        <taxon>Actinomycetota</taxon>
        <taxon>Thermoleophilia</taxon>
        <taxon>environmental samples</taxon>
    </lineage>
</organism>
<feature type="compositionally biased region" description="Low complexity" evidence="1">
    <location>
        <begin position="1"/>
        <end position="28"/>
    </location>
</feature>
<dbReference type="EMBL" id="CADCWC010000350">
    <property type="protein sequence ID" value="CAA9546376.1"/>
    <property type="molecule type" value="Genomic_DNA"/>
</dbReference>
<feature type="non-terminal residue" evidence="2">
    <location>
        <position position="207"/>
    </location>
</feature>
<evidence type="ECO:0000313" key="2">
    <source>
        <dbReference type="EMBL" id="CAA9546376.1"/>
    </source>
</evidence>
<evidence type="ECO:0000256" key="1">
    <source>
        <dbReference type="SAM" id="MobiDB-lite"/>
    </source>
</evidence>
<proteinExistence type="predicted"/>
<feature type="compositionally biased region" description="Basic and acidic residues" evidence="1">
    <location>
        <begin position="95"/>
        <end position="111"/>
    </location>
</feature>
<reference evidence="2" key="1">
    <citation type="submission" date="2020-02" db="EMBL/GenBank/DDBJ databases">
        <authorList>
            <person name="Meier V. D."/>
        </authorList>
    </citation>
    <scope>NUCLEOTIDE SEQUENCE</scope>
    <source>
        <strain evidence="2">AVDCRST_MAG79</strain>
    </source>
</reference>
<accession>A0A6J4UEQ8</accession>
<sequence>ARPGPAAAGGRPRTGAHPRPPVGDAGLARRGRRHRLAHAGDPRRRRGRPARPADPHRPGRPAARAARARRRAPGRLPGRERLSPRGLAGRRRRVGRDVELRGSPRAREARGARARRVARPAATDVRAPGGPARAPDAVVGGRRHRRPAAGRHLLRARAGRPCRGQGQARAGRVRRGEGPADRRPPAPRAVPPARPRRRHAHRFRRRV</sequence>
<feature type="compositionally biased region" description="Basic and acidic residues" evidence="1">
    <location>
        <begin position="174"/>
        <end position="184"/>
    </location>
</feature>
<feature type="compositionally biased region" description="Low complexity" evidence="1">
    <location>
        <begin position="119"/>
        <end position="140"/>
    </location>
</feature>
<gene>
    <name evidence="2" type="ORF">AVDCRST_MAG79-2337</name>
</gene>
<feature type="compositionally biased region" description="Low complexity" evidence="1">
    <location>
        <begin position="161"/>
        <end position="170"/>
    </location>
</feature>
<dbReference type="AlphaFoldDB" id="A0A6J4UEQ8"/>
<feature type="compositionally biased region" description="Basic residues" evidence="1">
    <location>
        <begin position="29"/>
        <end position="49"/>
    </location>
</feature>
<feature type="compositionally biased region" description="Basic residues" evidence="1">
    <location>
        <begin position="194"/>
        <end position="207"/>
    </location>
</feature>
<feature type="non-terminal residue" evidence="2">
    <location>
        <position position="1"/>
    </location>
</feature>